<name>A0ABS9DWB6_9PROT</name>
<accession>A0ABS9DWB6</accession>
<organism evidence="8 9">
    <name type="scientific">Acidiphilium iwatense</name>
    <dbReference type="NCBI Taxonomy" id="768198"/>
    <lineage>
        <taxon>Bacteria</taxon>
        <taxon>Pseudomonadati</taxon>
        <taxon>Pseudomonadota</taxon>
        <taxon>Alphaproteobacteria</taxon>
        <taxon>Acetobacterales</taxon>
        <taxon>Acidocellaceae</taxon>
        <taxon>Acidiphilium</taxon>
    </lineage>
</organism>
<evidence type="ECO:0000256" key="6">
    <source>
        <dbReference type="RuleBase" id="RU365090"/>
    </source>
</evidence>
<comment type="cofactor">
    <cofactor evidence="6">
        <name>Mg(2+)</name>
        <dbReference type="ChEBI" id="CHEBI:18420"/>
    </cofactor>
</comment>
<dbReference type="InterPro" id="IPR005111">
    <property type="entry name" value="MoeA_C_domain_IV"/>
</dbReference>
<dbReference type="EC" id="2.10.1.1" evidence="6"/>
<feature type="domain" description="MoaB/Mog" evidence="7">
    <location>
        <begin position="212"/>
        <end position="351"/>
    </location>
</feature>
<evidence type="ECO:0000256" key="1">
    <source>
        <dbReference type="ARBA" id="ARBA00002901"/>
    </source>
</evidence>
<evidence type="ECO:0000256" key="2">
    <source>
        <dbReference type="ARBA" id="ARBA00005046"/>
    </source>
</evidence>
<dbReference type="InterPro" id="IPR008284">
    <property type="entry name" value="MoCF_biosynth_CS"/>
</dbReference>
<dbReference type="InterPro" id="IPR036688">
    <property type="entry name" value="MoeA_C_domain_IV_sf"/>
</dbReference>
<dbReference type="Proteomes" id="UP001521209">
    <property type="component" value="Unassembled WGS sequence"/>
</dbReference>
<dbReference type="SUPFAM" id="SSF63882">
    <property type="entry name" value="MoeA N-terminal region -like"/>
    <property type="match status" value="1"/>
</dbReference>
<keyword evidence="6" id="KW-0500">Molybdenum</keyword>
<reference evidence="8 9" key="1">
    <citation type="submission" date="2022-01" db="EMBL/GenBank/DDBJ databases">
        <authorList>
            <person name="Won M."/>
            <person name="Kim S.-J."/>
            <person name="Kwon S.-W."/>
        </authorList>
    </citation>
    <scope>NUCLEOTIDE SEQUENCE [LARGE SCALE GENOMIC DNA]</scope>
    <source>
        <strain evidence="8 9">KCTC 23505</strain>
    </source>
</reference>
<keyword evidence="6" id="KW-0460">Magnesium</keyword>
<dbReference type="NCBIfam" id="NF045515">
    <property type="entry name" value="Glp_gephyrin"/>
    <property type="match status" value="1"/>
</dbReference>
<keyword evidence="6" id="KW-0808">Transferase</keyword>
<dbReference type="Pfam" id="PF03453">
    <property type="entry name" value="MoeA_N"/>
    <property type="match status" value="1"/>
</dbReference>
<dbReference type="Pfam" id="PF00994">
    <property type="entry name" value="MoCF_biosynth"/>
    <property type="match status" value="1"/>
</dbReference>
<dbReference type="Pfam" id="PF03454">
    <property type="entry name" value="MoeA_C"/>
    <property type="match status" value="1"/>
</dbReference>
<dbReference type="Gene3D" id="3.90.105.10">
    <property type="entry name" value="Molybdopterin biosynthesis moea protein, domain 2"/>
    <property type="match status" value="1"/>
</dbReference>
<dbReference type="SMART" id="SM00852">
    <property type="entry name" value="MoCF_biosynth"/>
    <property type="match status" value="1"/>
</dbReference>
<dbReference type="PANTHER" id="PTHR10192">
    <property type="entry name" value="MOLYBDOPTERIN BIOSYNTHESIS PROTEIN"/>
    <property type="match status" value="1"/>
</dbReference>
<dbReference type="Pfam" id="PF12727">
    <property type="entry name" value="PBP_like"/>
    <property type="match status" value="1"/>
</dbReference>
<comment type="caution">
    <text evidence="8">The sequence shown here is derived from an EMBL/GenBank/DDBJ whole genome shotgun (WGS) entry which is preliminary data.</text>
</comment>
<evidence type="ECO:0000256" key="4">
    <source>
        <dbReference type="ARBA" id="ARBA00023150"/>
    </source>
</evidence>
<dbReference type="SUPFAM" id="SSF53218">
    <property type="entry name" value="Molybdenum cofactor biosynthesis proteins"/>
    <property type="match status" value="1"/>
</dbReference>
<dbReference type="InterPro" id="IPR024370">
    <property type="entry name" value="PBP_domain"/>
</dbReference>
<dbReference type="InterPro" id="IPR038987">
    <property type="entry name" value="MoeA-like"/>
</dbReference>
<dbReference type="InterPro" id="IPR036425">
    <property type="entry name" value="MoaB/Mog-like_dom_sf"/>
</dbReference>
<dbReference type="CDD" id="cd00887">
    <property type="entry name" value="MoeA"/>
    <property type="match status" value="1"/>
</dbReference>
<dbReference type="InterPro" id="IPR036135">
    <property type="entry name" value="MoeA_linker/N_sf"/>
</dbReference>
<dbReference type="PANTHER" id="PTHR10192:SF5">
    <property type="entry name" value="GEPHYRIN"/>
    <property type="match status" value="1"/>
</dbReference>
<dbReference type="SUPFAM" id="SSF63867">
    <property type="entry name" value="MoeA C-terminal domain-like"/>
    <property type="match status" value="1"/>
</dbReference>
<dbReference type="Gene3D" id="2.40.340.10">
    <property type="entry name" value="MoeA, C-terminal, domain IV"/>
    <property type="match status" value="1"/>
</dbReference>
<protein>
    <recommendedName>
        <fullName evidence="6">Molybdopterin molybdenumtransferase</fullName>
        <ecNumber evidence="6">2.10.1.1</ecNumber>
    </recommendedName>
</protein>
<gene>
    <name evidence="8" type="ORF">L2A60_10080</name>
</gene>
<dbReference type="Gene3D" id="3.40.980.10">
    <property type="entry name" value="MoaB/Mog-like domain"/>
    <property type="match status" value="1"/>
</dbReference>
<dbReference type="Gene3D" id="2.170.190.11">
    <property type="entry name" value="Molybdopterin biosynthesis moea protein, domain 3"/>
    <property type="match status" value="1"/>
</dbReference>
<evidence type="ECO:0000259" key="7">
    <source>
        <dbReference type="SMART" id="SM00852"/>
    </source>
</evidence>
<evidence type="ECO:0000256" key="3">
    <source>
        <dbReference type="ARBA" id="ARBA00010763"/>
    </source>
</evidence>
<comment type="similarity">
    <text evidence="3 6">Belongs to the MoeA family.</text>
</comment>
<comment type="function">
    <text evidence="1 6">Catalyzes the insertion of molybdate into adenylated molybdopterin with the concomitant release of AMP.</text>
</comment>
<dbReference type="NCBIfam" id="TIGR00177">
    <property type="entry name" value="molyb_syn"/>
    <property type="match status" value="1"/>
</dbReference>
<comment type="catalytic activity">
    <reaction evidence="5">
        <text>adenylyl-molybdopterin + molybdate = Mo-molybdopterin + AMP + H(+)</text>
        <dbReference type="Rhea" id="RHEA:35047"/>
        <dbReference type="ChEBI" id="CHEBI:15378"/>
        <dbReference type="ChEBI" id="CHEBI:36264"/>
        <dbReference type="ChEBI" id="CHEBI:62727"/>
        <dbReference type="ChEBI" id="CHEBI:71302"/>
        <dbReference type="ChEBI" id="CHEBI:456215"/>
        <dbReference type="EC" id="2.10.1.1"/>
    </reaction>
</comment>
<sequence length="668" mass="69532">MAESSDMVQRLAALSRAARQEQFLDVIARDEAEARLRRHLHPVPAGVETVGLGAARGRVLAEDVLAPVDVPGFDRASVDGFAVRAADIAGATPEAPAALRLNTEILTPGILPEQDVAKGVASVIATGGMLPRGADAVVMVEDTEVRTGPDDAPVVEIRRPAFAGRSVAAAGSDIARGETVLRQGSLLTSREIGMLAAVGLGDVPVWRRPRVAILSTGDEIVTPGAPIRAGQVYDSNAAVLAAATEELGGEPVRFGIVADDEAALSAALDRALAACDLVVLSGGTSKGAGDLAHRAVARLTDPGIIVHGVALKPGKPLCLAVSGGRLVAILPGFPTSAIFTFHAFVAPVIAGLAGRRAIRQGRVAATLPLRITSERGRTEYVMVSLMQTPDGGLTAYPTAKGSGAVTSFAQADGFFAIPAATEAVAAGTAVEVTLIDQDVEPADLIVIGSHCVGLDLLIGYLEREGIRVKALNVGSSGGLGAARRGECDIAGIHLMDPQTGRYNVPFLTEALTLVPGYRRLQGVVFRRDDARFAPCPTAEAAVAAALADASCLMVNRNAGSGTRILIDRLLEGNHPPGYGYQAKSHNGAAVAVVQRRADWGVAIETVARQYGLGFLPLQDEQYDFVVPLARRERPAVRRFIALLQDPATRRQLEAMGFTISAEAADAAQ</sequence>
<dbReference type="InterPro" id="IPR001453">
    <property type="entry name" value="MoaB/Mog_dom"/>
</dbReference>
<evidence type="ECO:0000256" key="5">
    <source>
        <dbReference type="ARBA" id="ARBA00047317"/>
    </source>
</evidence>
<proteinExistence type="inferred from homology"/>
<evidence type="ECO:0000313" key="9">
    <source>
        <dbReference type="Proteomes" id="UP001521209"/>
    </source>
</evidence>
<dbReference type="RefSeq" id="WP_235704259.1">
    <property type="nucleotide sequence ID" value="NZ_JAKGBZ010000016.1"/>
</dbReference>
<dbReference type="PROSITE" id="PS01079">
    <property type="entry name" value="MOCF_BIOSYNTHESIS_2"/>
    <property type="match status" value="1"/>
</dbReference>
<keyword evidence="6" id="KW-0479">Metal-binding</keyword>
<keyword evidence="4 6" id="KW-0501">Molybdenum cofactor biosynthesis</keyword>
<dbReference type="SUPFAM" id="SSF53850">
    <property type="entry name" value="Periplasmic binding protein-like II"/>
    <property type="match status" value="1"/>
</dbReference>
<dbReference type="NCBIfam" id="NF011068">
    <property type="entry name" value="PRK14498.1"/>
    <property type="match status" value="1"/>
</dbReference>
<dbReference type="EMBL" id="JAKGBZ010000016">
    <property type="protein sequence ID" value="MCF3947027.1"/>
    <property type="molecule type" value="Genomic_DNA"/>
</dbReference>
<evidence type="ECO:0000313" key="8">
    <source>
        <dbReference type="EMBL" id="MCF3947027.1"/>
    </source>
</evidence>
<keyword evidence="9" id="KW-1185">Reference proteome</keyword>
<comment type="pathway">
    <text evidence="2 6">Cofactor biosynthesis; molybdopterin biosynthesis.</text>
</comment>
<dbReference type="InterPro" id="IPR005110">
    <property type="entry name" value="MoeA_linker/N"/>
</dbReference>